<evidence type="ECO:0000313" key="2">
    <source>
        <dbReference type="Proteomes" id="UP001364695"/>
    </source>
</evidence>
<reference evidence="1" key="1">
    <citation type="submission" date="2023-10" db="EMBL/GenBank/DDBJ databases">
        <title>Amphibacter perezi, gen. nov., sp. nov. a novel taxa of the family Comamonadaceae, class Betaproteobacteria isolated from the skin microbiota of Pelophylax perezi from different populations.</title>
        <authorList>
            <person name="Costa S."/>
            <person name="Proenca D.N."/>
            <person name="Lopes I."/>
            <person name="Morais P.V."/>
        </authorList>
    </citation>
    <scope>NUCLEOTIDE SEQUENCE</scope>
    <source>
        <strain evidence="1">SL12-8</strain>
    </source>
</reference>
<sequence>MISDLKKITLILTCFNEQENIQQLLDDVINLEYKPYEMIVVDAGSTDGTLAQLASYKSKFAAQQIDLHIHIHPKVGIAEGRNLAIGYSCSDLIAVTDAGCRIDSAWLKNITKPLLENKADFVGGFFLPVAYSPLQRALALLTTARRPGRNFMPSSRSVAFRKSVWLKAGKYPEWLQWGEDTLFNKLCLTSGARYEIAADAIVHWEVRRSWQAIAKQFYRYAYGDGLARRVTWSLLSSPLIYFSSILSAIFFSPLWLLIIPLYAVSWPLRRGAFTLQNFIFALGLAALIQFSRSRGYIRGLFDSIKY</sequence>
<proteinExistence type="predicted"/>
<gene>
    <name evidence="1" type="ORF">RV045_02360</name>
</gene>
<evidence type="ECO:0000313" key="1">
    <source>
        <dbReference type="EMBL" id="MEJ7137272.1"/>
    </source>
</evidence>
<comment type="caution">
    <text evidence="1">The sequence shown here is derived from an EMBL/GenBank/DDBJ whole genome shotgun (WGS) entry which is preliminary data.</text>
</comment>
<protein>
    <submittedName>
        <fullName evidence="1">Glycosyltransferase</fullName>
        <ecNumber evidence="1">2.4.-.-</ecNumber>
    </submittedName>
</protein>
<dbReference type="Proteomes" id="UP001364695">
    <property type="component" value="Unassembled WGS sequence"/>
</dbReference>
<keyword evidence="1" id="KW-0808">Transferase</keyword>
<organism evidence="1 2">
    <name type="scientific">Amphibiibacter pelophylacis</name>
    <dbReference type="NCBI Taxonomy" id="1799477"/>
    <lineage>
        <taxon>Bacteria</taxon>
        <taxon>Pseudomonadati</taxon>
        <taxon>Pseudomonadota</taxon>
        <taxon>Betaproteobacteria</taxon>
        <taxon>Burkholderiales</taxon>
        <taxon>Sphaerotilaceae</taxon>
        <taxon>Amphibiibacter</taxon>
    </lineage>
</organism>
<dbReference type="EMBL" id="JAWDIE010000003">
    <property type="protein sequence ID" value="MEJ7137272.1"/>
    <property type="molecule type" value="Genomic_DNA"/>
</dbReference>
<accession>A0ACC6NZ74</accession>
<name>A0ACC6NZ74_9BURK</name>
<keyword evidence="1" id="KW-0328">Glycosyltransferase</keyword>
<keyword evidence="2" id="KW-1185">Reference proteome</keyword>
<dbReference type="EC" id="2.4.-.-" evidence="1"/>